<dbReference type="SUPFAM" id="SSF55961">
    <property type="entry name" value="Bet v1-like"/>
    <property type="match status" value="1"/>
</dbReference>
<reference evidence="1 2" key="1">
    <citation type="submission" date="2021-06" db="EMBL/GenBank/DDBJ databases">
        <title>Actinomycetes sequencing.</title>
        <authorList>
            <person name="Shan Q."/>
        </authorList>
    </citation>
    <scope>NUCLEOTIDE SEQUENCE [LARGE SCALE GENOMIC DNA]</scope>
    <source>
        <strain evidence="1 2">NEAU-G5</strain>
    </source>
</reference>
<comment type="caution">
    <text evidence="1">The sequence shown here is derived from an EMBL/GenBank/DDBJ whole genome shotgun (WGS) entry which is preliminary data.</text>
</comment>
<dbReference type="RefSeq" id="WP_215919995.1">
    <property type="nucleotide sequence ID" value="NZ_JAHKNI010000008.1"/>
</dbReference>
<gene>
    <name evidence="1" type="ORF">KO481_24370</name>
</gene>
<name>A0ABS6B2Z0_9NOCA</name>
<dbReference type="Pfam" id="PF10604">
    <property type="entry name" value="Polyketide_cyc2"/>
    <property type="match status" value="1"/>
</dbReference>
<dbReference type="InterPro" id="IPR023393">
    <property type="entry name" value="START-like_dom_sf"/>
</dbReference>
<dbReference type="Gene3D" id="3.30.530.20">
    <property type="match status" value="1"/>
</dbReference>
<dbReference type="InterPro" id="IPR019587">
    <property type="entry name" value="Polyketide_cyclase/dehydratase"/>
</dbReference>
<dbReference type="Proteomes" id="UP000733379">
    <property type="component" value="Unassembled WGS sequence"/>
</dbReference>
<evidence type="ECO:0000313" key="1">
    <source>
        <dbReference type="EMBL" id="MBU3064654.1"/>
    </source>
</evidence>
<evidence type="ECO:0000313" key="2">
    <source>
        <dbReference type="Proteomes" id="UP000733379"/>
    </source>
</evidence>
<proteinExistence type="predicted"/>
<accession>A0ABS6B2Z0</accession>
<keyword evidence="2" id="KW-1185">Reference proteome</keyword>
<sequence length="142" mass="15506">MPTVSVSAVVEAPIEKVWEIVGDLSAQPKWNNVHVAFPKGVPSPVTVGASFTQTITNMGLPNDIAWTVEAYEPGRRLELRGKAPMNVATRLRYEVESVAEGTRVTIENEFNSPLIRLMAGRLKKGAEADMKTSLRELAALFA</sequence>
<dbReference type="EMBL" id="JAHKNI010000008">
    <property type="protein sequence ID" value="MBU3064654.1"/>
    <property type="molecule type" value="Genomic_DNA"/>
</dbReference>
<protein>
    <submittedName>
        <fullName evidence="1">SRPBCC family protein</fullName>
    </submittedName>
</protein>
<organism evidence="1 2">
    <name type="scientific">Nocardia albiluteola</name>
    <dbReference type="NCBI Taxonomy" id="2842303"/>
    <lineage>
        <taxon>Bacteria</taxon>
        <taxon>Bacillati</taxon>
        <taxon>Actinomycetota</taxon>
        <taxon>Actinomycetes</taxon>
        <taxon>Mycobacteriales</taxon>
        <taxon>Nocardiaceae</taxon>
        <taxon>Nocardia</taxon>
    </lineage>
</organism>